<evidence type="ECO:0000256" key="5">
    <source>
        <dbReference type="ARBA" id="ARBA00023136"/>
    </source>
</evidence>
<dbReference type="PANTHER" id="PTHR36115">
    <property type="entry name" value="PROLINE-RICH ANTIGEN HOMOLOG-RELATED"/>
    <property type="match status" value="1"/>
</dbReference>
<comment type="subcellular location">
    <subcellularLocation>
        <location evidence="1">Cell membrane</location>
        <topology evidence="1">Multi-pass membrane protein</topology>
    </subcellularLocation>
</comment>
<sequence length="296" mass="31098">MSTDQPSPGPEDPEPGSGGEQDPYRKPPEQPDGPLSGPSGQPGGRRQDQPPSGPPTGEPGPLDPEGVGGQGPGQPSGNRPWERGQQPSGAPWPGAGEPGAGGPRGVPPSDHPPPGGGGPPGFGPPPYGADHGYRDPDAALRGMPPLAGRFRRLIARIIDSLVVGIPVNVLLWGVGFWTWNEDWDNGDSSDAVFGGNYGSALVTVLVYLVYEALMYTRRGQTVGKMAMGIRVAMLSDGAVPTPQAAWTRASVYSLPNLVPCCGAVFWLVNVTWLLWDRPFRQCLHDKAARTVVVSAR</sequence>
<feature type="transmembrane region" description="Helical" evidence="7">
    <location>
        <begin position="191"/>
        <end position="210"/>
    </location>
</feature>
<keyword evidence="4 7" id="KW-1133">Transmembrane helix</keyword>
<dbReference type="InterPro" id="IPR051791">
    <property type="entry name" value="Pra-immunoreactive"/>
</dbReference>
<dbReference type="RefSeq" id="WP_018383929.1">
    <property type="nucleotide sequence ID" value="NZ_LLZU01000035.1"/>
</dbReference>
<dbReference type="Proteomes" id="UP000050867">
    <property type="component" value="Unassembled WGS sequence"/>
</dbReference>
<feature type="compositionally biased region" description="Pro residues" evidence="6">
    <location>
        <begin position="105"/>
        <end position="127"/>
    </location>
</feature>
<reference evidence="9 10" key="1">
    <citation type="submission" date="2015-10" db="EMBL/GenBank/DDBJ databases">
        <title>Draft genome sequence of pyrrolomycin-producing Streptomyces vitaminophilus.</title>
        <authorList>
            <person name="Graham D.E."/>
            <person name="Mahan K.M."/>
            <person name="Klingeman D.M."/>
            <person name="Hettich R.L."/>
            <person name="Parry R.J."/>
        </authorList>
    </citation>
    <scope>NUCLEOTIDE SEQUENCE [LARGE SCALE GENOMIC DNA]</scope>
    <source>
        <strain evidence="9 10">ATCC 31673</strain>
    </source>
</reference>
<feature type="domain" description="RDD" evidence="8">
    <location>
        <begin position="147"/>
        <end position="288"/>
    </location>
</feature>
<dbReference type="PANTHER" id="PTHR36115:SF4">
    <property type="entry name" value="MEMBRANE PROTEIN"/>
    <property type="match status" value="1"/>
</dbReference>
<evidence type="ECO:0000256" key="6">
    <source>
        <dbReference type="SAM" id="MobiDB-lite"/>
    </source>
</evidence>
<protein>
    <recommendedName>
        <fullName evidence="8">RDD domain-containing protein</fullName>
    </recommendedName>
</protein>
<dbReference type="GO" id="GO:0005886">
    <property type="term" value="C:plasma membrane"/>
    <property type="evidence" value="ECO:0007669"/>
    <property type="project" value="UniProtKB-SubCell"/>
</dbReference>
<keyword evidence="3 7" id="KW-0812">Transmembrane</keyword>
<feature type="transmembrane region" description="Helical" evidence="7">
    <location>
        <begin position="257"/>
        <end position="275"/>
    </location>
</feature>
<dbReference type="Pfam" id="PF06271">
    <property type="entry name" value="RDD"/>
    <property type="match status" value="1"/>
</dbReference>
<dbReference type="OrthoDB" id="9774993at2"/>
<comment type="caution">
    <text evidence="9">The sequence shown here is derived from an EMBL/GenBank/DDBJ whole genome shotgun (WGS) entry which is preliminary data.</text>
</comment>
<gene>
    <name evidence="9" type="ORF">AQ490_04880</name>
</gene>
<evidence type="ECO:0000256" key="1">
    <source>
        <dbReference type="ARBA" id="ARBA00004651"/>
    </source>
</evidence>
<proteinExistence type="predicted"/>
<keyword evidence="2" id="KW-1003">Cell membrane</keyword>
<keyword evidence="10" id="KW-1185">Reference proteome</keyword>
<evidence type="ECO:0000313" key="10">
    <source>
        <dbReference type="Proteomes" id="UP000050867"/>
    </source>
</evidence>
<evidence type="ECO:0000256" key="3">
    <source>
        <dbReference type="ARBA" id="ARBA00022692"/>
    </source>
</evidence>
<feature type="region of interest" description="Disordered" evidence="6">
    <location>
        <begin position="1"/>
        <end position="136"/>
    </location>
</feature>
<dbReference type="AlphaFoldDB" id="A0A0T6LP70"/>
<evidence type="ECO:0000256" key="4">
    <source>
        <dbReference type="ARBA" id="ARBA00022989"/>
    </source>
</evidence>
<organism evidence="9 10">
    <name type="scientific">Wenjunlia vitaminophila</name>
    <name type="common">Streptomyces vitaminophilus</name>
    <dbReference type="NCBI Taxonomy" id="76728"/>
    <lineage>
        <taxon>Bacteria</taxon>
        <taxon>Bacillati</taxon>
        <taxon>Actinomycetota</taxon>
        <taxon>Actinomycetes</taxon>
        <taxon>Kitasatosporales</taxon>
        <taxon>Streptomycetaceae</taxon>
        <taxon>Wenjunlia</taxon>
    </lineage>
</organism>
<keyword evidence="5 7" id="KW-0472">Membrane</keyword>
<evidence type="ECO:0000259" key="8">
    <source>
        <dbReference type="Pfam" id="PF06271"/>
    </source>
</evidence>
<dbReference type="InterPro" id="IPR010432">
    <property type="entry name" value="RDD"/>
</dbReference>
<feature type="transmembrane region" description="Helical" evidence="7">
    <location>
        <begin position="153"/>
        <end position="179"/>
    </location>
</feature>
<evidence type="ECO:0000256" key="7">
    <source>
        <dbReference type="SAM" id="Phobius"/>
    </source>
</evidence>
<dbReference type="eggNOG" id="COG1714">
    <property type="taxonomic scope" value="Bacteria"/>
</dbReference>
<feature type="compositionally biased region" description="Pro residues" evidence="6">
    <location>
        <begin position="51"/>
        <end position="62"/>
    </location>
</feature>
<dbReference type="STRING" id="76728.AQ490_04880"/>
<accession>A0A0T6LP70</accession>
<evidence type="ECO:0000256" key="2">
    <source>
        <dbReference type="ARBA" id="ARBA00022475"/>
    </source>
</evidence>
<evidence type="ECO:0000313" key="9">
    <source>
        <dbReference type="EMBL" id="KRV47721.1"/>
    </source>
</evidence>
<name>A0A0T6LP70_WENVI</name>
<dbReference type="EMBL" id="LLZU01000035">
    <property type="protein sequence ID" value="KRV47721.1"/>
    <property type="molecule type" value="Genomic_DNA"/>
</dbReference>